<evidence type="ECO:0000313" key="2">
    <source>
        <dbReference type="Proteomes" id="UP000250272"/>
    </source>
</evidence>
<organism evidence="1 2">
    <name type="scientific">Thermococcus barossii</name>
    <dbReference type="NCBI Taxonomy" id="54077"/>
    <lineage>
        <taxon>Archaea</taxon>
        <taxon>Methanobacteriati</taxon>
        <taxon>Methanobacteriota</taxon>
        <taxon>Thermococci</taxon>
        <taxon>Thermococcales</taxon>
        <taxon>Thermococcaceae</taxon>
        <taxon>Thermococcus</taxon>
    </lineage>
</organism>
<accession>A0A2Z2ME20</accession>
<dbReference type="GeneID" id="33326132"/>
<evidence type="ECO:0008006" key="3">
    <source>
        <dbReference type="Google" id="ProtNLM"/>
    </source>
</evidence>
<gene>
    <name evidence="1" type="ORF">A3L01_05135</name>
</gene>
<protein>
    <recommendedName>
        <fullName evidence="3">KaiC-like domain-containing protein</fullName>
    </recommendedName>
</protein>
<dbReference type="RefSeq" id="WP_157723230.1">
    <property type="nucleotide sequence ID" value="NZ_CP015101.1"/>
</dbReference>
<evidence type="ECO:0000313" key="1">
    <source>
        <dbReference type="EMBL" id="ASJ04777.1"/>
    </source>
</evidence>
<dbReference type="Proteomes" id="UP000250272">
    <property type="component" value="Chromosome"/>
</dbReference>
<proteinExistence type="predicted"/>
<sequence length="221" mass="25730">MTRINDESLVEYFRSIKPGKDVLIEYTSKEPIHMLFHLILKCLQKNGLPVVIVDELDQLHVFRTQLRLAGMDTESIDTANVIKIGGLLKTGNVLGRVDLSKEFPIRKKHYEEAMRKVKADYTVRIVLGFDKVLAMHEEERRDLESLFGYMIRPYLGDERRTTVYFINTELFSERTLKEFREHASRVFSVRFEENAVILKVIKSPNITDYGKEMKAEIKNCG</sequence>
<dbReference type="KEGG" id="tbs:A3L01_05135"/>
<name>A0A2Z2ME20_9EURY</name>
<dbReference type="Gene3D" id="3.40.50.11570">
    <property type="entry name" value="Protein of unknown function DUF257"/>
    <property type="match status" value="1"/>
</dbReference>
<dbReference type="Pfam" id="PF03192">
    <property type="entry name" value="DUF257"/>
    <property type="match status" value="1"/>
</dbReference>
<dbReference type="AlphaFoldDB" id="A0A2Z2ME20"/>
<reference evidence="1 2" key="1">
    <citation type="submission" date="2016-04" db="EMBL/GenBank/DDBJ databases">
        <title>Complete genome sequence of Thermococcus barossii type strain SHCK-94.</title>
        <authorList>
            <person name="Oger P.M."/>
        </authorList>
    </citation>
    <scope>NUCLEOTIDE SEQUENCE [LARGE SCALE GENOMIC DNA]</scope>
    <source>
        <strain evidence="1 2">SHCK-94</strain>
    </source>
</reference>
<dbReference type="OrthoDB" id="97676at2157"/>
<dbReference type="EMBL" id="CP015101">
    <property type="protein sequence ID" value="ASJ04777.1"/>
    <property type="molecule type" value="Genomic_DNA"/>
</dbReference>
<dbReference type="InterPro" id="IPR005489">
    <property type="entry name" value="DUF257"/>
</dbReference>
<keyword evidence="2" id="KW-1185">Reference proteome</keyword>